<comment type="miscellaneous">
    <text evidence="8">During catalysis, the active site Cys acts as a nucleophile attacking the alpha-carbonyl group of tRNA-bound glutamate with the formation of a thioester intermediate between enzyme and glutamate, and the concomitant release of tRNA(Glu). The thioester intermediate is finally reduced by direct hydride transfer from NADPH, to form the product GSA.</text>
</comment>
<evidence type="ECO:0000256" key="1">
    <source>
        <dbReference type="ARBA" id="ARBA00005059"/>
    </source>
</evidence>
<dbReference type="InterPro" id="IPR000343">
    <property type="entry name" value="4pyrrol_synth_GluRdtase"/>
</dbReference>
<evidence type="ECO:0000256" key="14">
    <source>
        <dbReference type="SAM" id="MobiDB-lite"/>
    </source>
</evidence>
<proteinExistence type="inferred from homology"/>
<dbReference type="InterPro" id="IPR018214">
    <property type="entry name" value="GluRdtase_CS"/>
</dbReference>
<keyword evidence="19" id="KW-1185">Reference proteome</keyword>
<feature type="domain" description="Quinate/shikimate 5-dehydrogenase/glutamyl-tRNA reductase" evidence="16">
    <location>
        <begin position="173"/>
        <end position="296"/>
    </location>
</feature>
<feature type="domain" description="Tetrapyrrole biosynthesis glutamyl-tRNA reductase dimerisation" evidence="15">
    <location>
        <begin position="310"/>
        <end position="410"/>
    </location>
</feature>
<dbReference type="NCBIfam" id="TIGR01035">
    <property type="entry name" value="hemA"/>
    <property type="match status" value="1"/>
</dbReference>
<gene>
    <name evidence="8" type="primary">hemA</name>
    <name evidence="18" type="ORF">SAMN04488066_11344</name>
</gene>
<dbReference type="UniPathway" id="UPA00251">
    <property type="reaction ID" value="UER00316"/>
</dbReference>
<feature type="region of interest" description="Disordered" evidence="14">
    <location>
        <begin position="409"/>
        <end position="451"/>
    </location>
</feature>
<evidence type="ECO:0000256" key="11">
    <source>
        <dbReference type="PIRSR" id="PIRSR000445-3"/>
    </source>
</evidence>
<dbReference type="PIRSF" id="PIRSF000445">
    <property type="entry name" value="4pyrrol_synth_GluRdtase"/>
    <property type="match status" value="1"/>
</dbReference>
<evidence type="ECO:0000313" key="18">
    <source>
        <dbReference type="EMBL" id="SFH62817.1"/>
    </source>
</evidence>
<comment type="domain">
    <text evidence="8">Possesses an unusual extended V-shaped dimeric structure with each monomer consisting of three distinct domains arranged along a curved 'spinal' alpha-helix. The N-terminal catalytic domain specifically recognizes the glutamate moiety of the substrate. The second domain is the NADPH-binding domain, and the third C-terminal domain is responsible for dimerization.</text>
</comment>
<evidence type="ECO:0000259" key="16">
    <source>
        <dbReference type="Pfam" id="PF01488"/>
    </source>
</evidence>
<evidence type="ECO:0000256" key="7">
    <source>
        <dbReference type="ARBA" id="ARBA00047464"/>
    </source>
</evidence>
<name>A0A1I3BKJ2_9EURY</name>
<dbReference type="Gene3D" id="3.30.460.30">
    <property type="entry name" value="Glutamyl-tRNA reductase, N-terminal domain"/>
    <property type="match status" value="1"/>
</dbReference>
<dbReference type="Pfam" id="PF01488">
    <property type="entry name" value="Shikimate_DH"/>
    <property type="match status" value="1"/>
</dbReference>
<dbReference type="Pfam" id="PF00745">
    <property type="entry name" value="GlutR_dimer"/>
    <property type="match status" value="1"/>
</dbReference>
<dbReference type="SUPFAM" id="SSF69742">
    <property type="entry name" value="Glutamyl tRNA-reductase catalytic, N-terminal domain"/>
    <property type="match status" value="1"/>
</dbReference>
<dbReference type="HAMAP" id="MF_00087">
    <property type="entry name" value="Glu_tRNA_reductase"/>
    <property type="match status" value="1"/>
</dbReference>
<evidence type="ECO:0000256" key="5">
    <source>
        <dbReference type="ARBA" id="ARBA00023002"/>
    </source>
</evidence>
<evidence type="ECO:0000256" key="12">
    <source>
        <dbReference type="PIRSR" id="PIRSR000445-4"/>
    </source>
</evidence>
<dbReference type="InterPro" id="IPR015895">
    <property type="entry name" value="4pyrrol_synth_GluRdtase_N"/>
</dbReference>
<sequence length="451" mass="47630">MREPGAITGVSVAHGAATIDEIDSAGGESVRGTVSDLLARDGVEEAFAVRTCNRSEAYVVTDRTVEGREALESFAPSVRGAAVRRLDHEGSLEHLMRVASGLESLVLGEDQIIGQMREAYEESRSAGGIGPVLEDAVTKALHVGERARTETSINEGVVSLGSAAVRLAAGEIDLTDGTAVVVGAGEMGTLAARTLDDTAVSEIVVANRTVPNATYVAEEVDTESSVVHLSDLPAVVPEADLVITATGSPEPVLDPTDFAGADRVVCIDIAQPRDVDPETGELSGVSLYDIDALEDVTRRTRERREAEAREVESIIDEELDRILRSYKRKRADDAISAMYAGADRTKARELDRALTKLEAQGGLTDDQRETVEAMADALVGQLLAAPTRSLRDAAGEDDWETIRTALQLFDPEFDAPPESPGGNGSADEPSEAPSGAPFGAIPDSAAEELDD</sequence>
<dbReference type="EC" id="1.2.1.70" evidence="3 8"/>
<feature type="binding site" evidence="8 10">
    <location>
        <begin position="51"/>
        <end position="54"/>
    </location>
    <ligand>
        <name>substrate</name>
    </ligand>
</feature>
<feature type="domain" description="Glutamyl-tRNA reductase N-terminal" evidence="17">
    <location>
        <begin position="11"/>
        <end position="151"/>
    </location>
</feature>
<protein>
    <recommendedName>
        <fullName evidence="3 8">Glutamyl-tRNA reductase</fullName>
        <shortName evidence="8">GluTR</shortName>
        <ecNumber evidence="3 8">1.2.1.70</ecNumber>
    </recommendedName>
</protein>
<dbReference type="InterPro" id="IPR036291">
    <property type="entry name" value="NAD(P)-bd_dom_sf"/>
</dbReference>
<feature type="binding site" evidence="8 10">
    <location>
        <position position="104"/>
    </location>
    <ligand>
        <name>substrate</name>
    </ligand>
</feature>
<dbReference type="InterPro" id="IPR006151">
    <property type="entry name" value="Shikm_DH/Glu-tRNA_Rdtase"/>
</dbReference>
<evidence type="ECO:0000256" key="13">
    <source>
        <dbReference type="RuleBase" id="RU000584"/>
    </source>
</evidence>
<evidence type="ECO:0000313" key="19">
    <source>
        <dbReference type="Proteomes" id="UP000323537"/>
    </source>
</evidence>
<keyword evidence="6 8" id="KW-0627">Porphyrin biosynthesis</keyword>
<feature type="binding site" evidence="8 10">
    <location>
        <position position="115"/>
    </location>
    <ligand>
        <name>substrate</name>
    </ligand>
</feature>
<comment type="function">
    <text evidence="8">Catalyzes the NADPH-dependent reduction of glutamyl-tRNA(Glu) to glutamate 1-semialdehyde (GSA).</text>
</comment>
<keyword evidence="4 8" id="KW-0521">NADP</keyword>
<dbReference type="OrthoDB" id="4562at2157"/>
<comment type="catalytic activity">
    <reaction evidence="7 8 13">
        <text>(S)-4-amino-5-oxopentanoate + tRNA(Glu) + NADP(+) = L-glutamyl-tRNA(Glu) + NADPH + H(+)</text>
        <dbReference type="Rhea" id="RHEA:12344"/>
        <dbReference type="Rhea" id="RHEA-COMP:9663"/>
        <dbReference type="Rhea" id="RHEA-COMP:9680"/>
        <dbReference type="ChEBI" id="CHEBI:15378"/>
        <dbReference type="ChEBI" id="CHEBI:57501"/>
        <dbReference type="ChEBI" id="CHEBI:57783"/>
        <dbReference type="ChEBI" id="CHEBI:58349"/>
        <dbReference type="ChEBI" id="CHEBI:78442"/>
        <dbReference type="ChEBI" id="CHEBI:78520"/>
        <dbReference type="EC" id="1.2.1.70"/>
    </reaction>
</comment>
<evidence type="ECO:0000256" key="10">
    <source>
        <dbReference type="PIRSR" id="PIRSR000445-2"/>
    </source>
</evidence>
<organism evidence="18 19">
    <name type="scientific">Halorubrum aquaticum</name>
    <dbReference type="NCBI Taxonomy" id="387340"/>
    <lineage>
        <taxon>Archaea</taxon>
        <taxon>Methanobacteriati</taxon>
        <taxon>Methanobacteriota</taxon>
        <taxon>Stenosarchaea group</taxon>
        <taxon>Halobacteria</taxon>
        <taxon>Halobacteriales</taxon>
        <taxon>Haloferacaceae</taxon>
        <taxon>Halorubrum</taxon>
    </lineage>
</organism>
<feature type="active site" description="Nucleophile" evidence="8 9">
    <location>
        <position position="52"/>
    </location>
</feature>
<comment type="pathway">
    <text evidence="1 8 13">Porphyrin-containing compound metabolism; protoporphyrin-IX biosynthesis; 5-aminolevulinate from L-glutamyl-tRNA(Glu): step 1/2.</text>
</comment>
<reference evidence="18 19" key="1">
    <citation type="submission" date="2016-10" db="EMBL/GenBank/DDBJ databases">
        <authorList>
            <person name="Varghese N."/>
            <person name="Submissions S."/>
        </authorList>
    </citation>
    <scope>NUCLEOTIDE SEQUENCE [LARGE SCALE GENOMIC DNA]</scope>
    <source>
        <strain evidence="18 19">CGMCC 1.6377</strain>
    </source>
</reference>
<dbReference type="Proteomes" id="UP000323537">
    <property type="component" value="Unassembled WGS sequence"/>
</dbReference>
<dbReference type="CDD" id="cd05213">
    <property type="entry name" value="NAD_bind_Glutamyl_tRNA_reduct"/>
    <property type="match status" value="1"/>
</dbReference>
<dbReference type="SUPFAM" id="SSF69075">
    <property type="entry name" value="Glutamyl tRNA-reductase dimerization domain"/>
    <property type="match status" value="1"/>
</dbReference>
<evidence type="ECO:0000256" key="6">
    <source>
        <dbReference type="ARBA" id="ARBA00023244"/>
    </source>
</evidence>
<dbReference type="AlphaFoldDB" id="A0A1I3BKJ2"/>
<dbReference type="InterPro" id="IPR036343">
    <property type="entry name" value="GluRdtase_N_sf"/>
</dbReference>
<dbReference type="PROSITE" id="PS00747">
    <property type="entry name" value="GLUTR"/>
    <property type="match status" value="1"/>
</dbReference>
<dbReference type="InterPro" id="IPR036453">
    <property type="entry name" value="GluRdtase_dimer_dom_sf"/>
</dbReference>
<dbReference type="PANTHER" id="PTHR43013:SF1">
    <property type="entry name" value="GLUTAMYL-TRNA REDUCTASE"/>
    <property type="match status" value="1"/>
</dbReference>
<feature type="site" description="Important for activity" evidence="8 12">
    <location>
        <position position="94"/>
    </location>
</feature>
<dbReference type="GO" id="GO:0008883">
    <property type="term" value="F:glutamyl-tRNA reductase activity"/>
    <property type="evidence" value="ECO:0007669"/>
    <property type="project" value="UniProtKB-UniRule"/>
</dbReference>
<dbReference type="InterPro" id="IPR015896">
    <property type="entry name" value="4pyrrol_synth_GluRdtase_dimer"/>
</dbReference>
<evidence type="ECO:0000256" key="8">
    <source>
        <dbReference type="HAMAP-Rule" id="MF_00087"/>
    </source>
</evidence>
<evidence type="ECO:0000256" key="3">
    <source>
        <dbReference type="ARBA" id="ARBA00012970"/>
    </source>
</evidence>
<dbReference type="Pfam" id="PF05201">
    <property type="entry name" value="GlutR_N"/>
    <property type="match status" value="1"/>
</dbReference>
<evidence type="ECO:0000259" key="17">
    <source>
        <dbReference type="Pfam" id="PF05201"/>
    </source>
</evidence>
<dbReference type="GO" id="GO:0050661">
    <property type="term" value="F:NADP binding"/>
    <property type="evidence" value="ECO:0007669"/>
    <property type="project" value="InterPro"/>
</dbReference>
<comment type="subunit">
    <text evidence="8">Homodimer.</text>
</comment>
<dbReference type="EMBL" id="FOPZ01000013">
    <property type="protein sequence ID" value="SFH62817.1"/>
    <property type="molecule type" value="Genomic_DNA"/>
</dbReference>
<evidence type="ECO:0000256" key="2">
    <source>
        <dbReference type="ARBA" id="ARBA00005916"/>
    </source>
</evidence>
<evidence type="ECO:0000256" key="9">
    <source>
        <dbReference type="PIRSR" id="PIRSR000445-1"/>
    </source>
</evidence>
<comment type="similarity">
    <text evidence="2 8 13">Belongs to the glutamyl-tRNA reductase family.</text>
</comment>
<accession>A0A1I3BKJ2</accession>
<keyword evidence="5 8" id="KW-0560">Oxidoreductase</keyword>
<dbReference type="SUPFAM" id="SSF51735">
    <property type="entry name" value="NAD(P)-binding Rossmann-fold domains"/>
    <property type="match status" value="1"/>
</dbReference>
<dbReference type="Gene3D" id="3.40.50.720">
    <property type="entry name" value="NAD(P)-binding Rossmann-like Domain"/>
    <property type="match status" value="1"/>
</dbReference>
<dbReference type="RefSeq" id="WP_149784849.1">
    <property type="nucleotide sequence ID" value="NZ_BAAADP010000005.1"/>
</dbReference>
<dbReference type="PANTHER" id="PTHR43013">
    <property type="entry name" value="GLUTAMYL-TRNA REDUCTASE"/>
    <property type="match status" value="1"/>
</dbReference>
<evidence type="ECO:0000256" key="4">
    <source>
        <dbReference type="ARBA" id="ARBA00022857"/>
    </source>
</evidence>
<feature type="binding site" evidence="8 11">
    <location>
        <begin position="183"/>
        <end position="188"/>
    </location>
    <ligand>
        <name>NADP(+)</name>
        <dbReference type="ChEBI" id="CHEBI:58349"/>
    </ligand>
</feature>
<dbReference type="GO" id="GO:0019353">
    <property type="term" value="P:protoporphyrinogen IX biosynthetic process from glutamate"/>
    <property type="evidence" value="ECO:0007669"/>
    <property type="project" value="TreeGrafter"/>
</dbReference>
<feature type="binding site" evidence="8 10">
    <location>
        <begin position="109"/>
        <end position="111"/>
    </location>
    <ligand>
        <name>substrate</name>
    </ligand>
</feature>
<evidence type="ECO:0000259" key="15">
    <source>
        <dbReference type="Pfam" id="PF00745"/>
    </source>
</evidence>